<dbReference type="KEGG" id="mflu:HZU40_29915"/>
<dbReference type="InterPro" id="IPR003361">
    <property type="entry name" value="Acetaldehyde_dehydrogenase"/>
</dbReference>
<dbReference type="PIRSF" id="PIRSF015689">
    <property type="entry name" value="Actaldh_dh_actl"/>
    <property type="match status" value="1"/>
</dbReference>
<dbReference type="AlphaFoldDB" id="A0A7G8PDA8"/>
<dbReference type="Proteomes" id="UP000515498">
    <property type="component" value="Chromosome"/>
</dbReference>
<sequence>MTHRPRAAIIGSGNIGTDLLVKLRRSEVLDVAAMAGIDTASDGLARAAALDVTVTADGVDGLLRLAVFDEIDVVFDATSADAHHVNDAKLAPTGRRVIDLTPAAIGPFVVPAVNMASLTGHRNLNMVTCGGQATIPVIAALAGVTDVHYAEIVASISSRSAGPGTRANIDEFTATTARAIETVGGAARGKAIIVLNPAEPPMLMRDTVAALVSATDTAVITSAVTAMVAGVSRYVPGYRLAQEVLISPVPLRDPRRRLAGAACRDADLVQVTVFLEVTGAADYLPAYAGNLDIMTAAAVQVAEGMVGLGALPEPAR</sequence>
<dbReference type="InterPro" id="IPR015426">
    <property type="entry name" value="Acetylaldehyde_DH_C"/>
</dbReference>
<dbReference type="Gene3D" id="3.40.50.720">
    <property type="entry name" value="NAD(P)-binding Rossmann-like Domain"/>
    <property type="match status" value="1"/>
</dbReference>
<dbReference type="Pfam" id="PF09290">
    <property type="entry name" value="AcetDehyd-dimer"/>
    <property type="match status" value="1"/>
</dbReference>
<dbReference type="HAMAP" id="MF_01657">
    <property type="entry name" value="Ac_ald_DH_ac"/>
    <property type="match status" value="1"/>
</dbReference>
<dbReference type="EC" id="1.2.1.10" evidence="3"/>
<dbReference type="NCBIfam" id="TIGR03215">
    <property type="entry name" value="ac_ald_DH_ac"/>
    <property type="match status" value="1"/>
</dbReference>
<dbReference type="SMART" id="SM00859">
    <property type="entry name" value="Semialdhyde_dh"/>
    <property type="match status" value="1"/>
</dbReference>
<dbReference type="GO" id="GO:0008774">
    <property type="term" value="F:acetaldehyde dehydrogenase (acetylating) activity"/>
    <property type="evidence" value="ECO:0007669"/>
    <property type="project" value="UniProtKB-UniRule"/>
</dbReference>
<evidence type="ECO:0000313" key="5">
    <source>
        <dbReference type="EMBL" id="QNJ92324.1"/>
    </source>
</evidence>
<keyword evidence="3" id="KW-0058">Aromatic hydrocarbons catabolism</keyword>
<comment type="catalytic activity">
    <reaction evidence="3">
        <text>acetaldehyde + NAD(+) + CoA = acetyl-CoA + NADH + H(+)</text>
        <dbReference type="Rhea" id="RHEA:23288"/>
        <dbReference type="ChEBI" id="CHEBI:15343"/>
        <dbReference type="ChEBI" id="CHEBI:15378"/>
        <dbReference type="ChEBI" id="CHEBI:57287"/>
        <dbReference type="ChEBI" id="CHEBI:57288"/>
        <dbReference type="ChEBI" id="CHEBI:57540"/>
        <dbReference type="ChEBI" id="CHEBI:57945"/>
        <dbReference type="EC" id="1.2.1.10"/>
    </reaction>
</comment>
<feature type="active site" description="Acyl-thioester intermediate" evidence="3">
    <location>
        <position position="129"/>
    </location>
</feature>
<dbReference type="SUPFAM" id="SSF51735">
    <property type="entry name" value="NAD(P)-binding Rossmann-fold domains"/>
    <property type="match status" value="1"/>
</dbReference>
<dbReference type="CDD" id="cd23933">
    <property type="entry name" value="ALDH_C"/>
    <property type="match status" value="1"/>
</dbReference>
<reference evidence="5 6" key="1">
    <citation type="submission" date="2020-07" db="EMBL/GenBank/DDBJ databases">
        <title>Draft genome sequence of four isobutane-metabolizing strains capable of cometabolically degrading diverse ether contaminants.</title>
        <authorList>
            <person name="Chen W."/>
            <person name="Faulkner N."/>
            <person name="Smith C."/>
            <person name="Hyman M."/>
        </authorList>
    </citation>
    <scope>NUCLEOTIDE SEQUENCE [LARGE SCALE GENOMIC DNA]</scope>
    <source>
        <strain evidence="5 6">2A</strain>
    </source>
</reference>
<keyword evidence="2 3" id="KW-0520">NAD</keyword>
<gene>
    <name evidence="5" type="ORF">HZU40_29915</name>
</gene>
<dbReference type="SUPFAM" id="SSF55347">
    <property type="entry name" value="Glyceraldehyde-3-phosphate dehydrogenase-like, C-terminal domain"/>
    <property type="match status" value="1"/>
</dbReference>
<dbReference type="Pfam" id="PF01118">
    <property type="entry name" value="Semialdhyde_dh"/>
    <property type="match status" value="1"/>
</dbReference>
<name>A0A7G8PDA8_9MYCO</name>
<dbReference type="InterPro" id="IPR036291">
    <property type="entry name" value="NAD(P)-bd_dom_sf"/>
</dbReference>
<evidence type="ECO:0000259" key="4">
    <source>
        <dbReference type="SMART" id="SM00859"/>
    </source>
</evidence>
<feature type="binding site" evidence="3">
    <location>
        <begin position="160"/>
        <end position="168"/>
    </location>
    <ligand>
        <name>NAD(+)</name>
        <dbReference type="ChEBI" id="CHEBI:57540"/>
    </ligand>
</feature>
<organism evidence="5 6">
    <name type="scientific">Mycolicibacterium fluoranthenivorans</name>
    <dbReference type="NCBI Taxonomy" id="258505"/>
    <lineage>
        <taxon>Bacteria</taxon>
        <taxon>Bacillati</taxon>
        <taxon>Actinomycetota</taxon>
        <taxon>Actinomycetes</taxon>
        <taxon>Mycobacteriales</taxon>
        <taxon>Mycobacteriaceae</taxon>
        <taxon>Mycolicibacterium</taxon>
    </lineage>
</organism>
<dbReference type="InterPro" id="IPR000534">
    <property type="entry name" value="Semialdehyde_DH_NAD-bd"/>
</dbReference>
<keyword evidence="3 5" id="KW-0560">Oxidoreductase</keyword>
<dbReference type="RefSeq" id="WP_187096765.1">
    <property type="nucleotide sequence ID" value="NZ_CP059894.1"/>
</dbReference>
<comment type="similarity">
    <text evidence="1 3">Belongs to the acetaldehyde dehydrogenase family.</text>
</comment>
<evidence type="ECO:0000256" key="2">
    <source>
        <dbReference type="ARBA" id="ARBA00023027"/>
    </source>
</evidence>
<evidence type="ECO:0000256" key="3">
    <source>
        <dbReference type="HAMAP-Rule" id="MF_01657"/>
    </source>
</evidence>
<feature type="binding site" evidence="3">
    <location>
        <begin position="12"/>
        <end position="15"/>
    </location>
    <ligand>
        <name>NAD(+)</name>
        <dbReference type="ChEBI" id="CHEBI:57540"/>
    </ligand>
</feature>
<feature type="domain" description="Semialdehyde dehydrogenase NAD-binding" evidence="4">
    <location>
        <begin position="6"/>
        <end position="121"/>
    </location>
</feature>
<feature type="binding site" evidence="3">
    <location>
        <position position="290"/>
    </location>
    <ligand>
        <name>NAD(+)</name>
        <dbReference type="ChEBI" id="CHEBI:57540"/>
    </ligand>
</feature>
<evidence type="ECO:0000313" key="6">
    <source>
        <dbReference type="Proteomes" id="UP000515498"/>
    </source>
</evidence>
<accession>A0A7G8PDA8</accession>
<dbReference type="GO" id="GO:0051287">
    <property type="term" value="F:NAD binding"/>
    <property type="evidence" value="ECO:0007669"/>
    <property type="project" value="UniProtKB-UniRule"/>
</dbReference>
<protein>
    <recommendedName>
        <fullName evidence="3">Acetaldehyde dehydrogenase</fullName>
        <ecNumber evidence="3">1.2.1.10</ecNumber>
    </recommendedName>
    <alternativeName>
        <fullName evidence="3">Acetaldehyde dehydrogenase [acetylating]</fullName>
    </alternativeName>
</protein>
<dbReference type="Gene3D" id="3.30.360.10">
    <property type="entry name" value="Dihydrodipicolinate Reductase, domain 2"/>
    <property type="match status" value="1"/>
</dbReference>
<evidence type="ECO:0000256" key="1">
    <source>
        <dbReference type="ARBA" id="ARBA00009244"/>
    </source>
</evidence>
<dbReference type="NCBIfam" id="NF006157">
    <property type="entry name" value="PRK08300.1"/>
    <property type="match status" value="1"/>
</dbReference>
<dbReference type="EMBL" id="CP059894">
    <property type="protein sequence ID" value="QNJ92324.1"/>
    <property type="molecule type" value="Genomic_DNA"/>
</dbReference>
<proteinExistence type="inferred from homology"/>